<evidence type="ECO:0000313" key="2">
    <source>
        <dbReference type="EMBL" id="RDK36868.1"/>
    </source>
</evidence>
<name>A0A370P4T6_ASPPH</name>
<reference evidence="2 3" key="1">
    <citation type="submission" date="2018-07" db="EMBL/GenBank/DDBJ databases">
        <title>Section-level genome sequencing of Aspergillus section Nigri to investigate inter- and intra-species variation.</title>
        <authorList>
            <consortium name="DOE Joint Genome Institute"/>
            <person name="Vesth T.C."/>
            <person name="Nybo J.L."/>
            <person name="Theobald S."/>
            <person name="Frisvad J.C."/>
            <person name="Larsen T.O."/>
            <person name="Nielsen K.F."/>
            <person name="Hoof J.B."/>
            <person name="Brandl J."/>
            <person name="Salamov A."/>
            <person name="Riley R."/>
            <person name="Gladden J.M."/>
            <person name="Phatale P."/>
            <person name="Nielsen M.T."/>
            <person name="Lyhne E.K."/>
            <person name="Kogle M.E."/>
            <person name="Strasser K."/>
            <person name="McDonnell E."/>
            <person name="Barry K."/>
            <person name="Clum A."/>
            <person name="Chen C."/>
            <person name="Nolan M."/>
            <person name="Sandor L."/>
            <person name="Kuo A."/>
            <person name="Lipzen A."/>
            <person name="Hainaut M."/>
            <person name="Drula E."/>
            <person name="Tsang A."/>
            <person name="Magnuson J.K."/>
            <person name="Henrissat B."/>
            <person name="Wiebenga A."/>
            <person name="Simmons B.A."/>
            <person name="Makela M.R."/>
            <person name="De vries R.P."/>
            <person name="Grigoriev I.V."/>
            <person name="Mortensen U.H."/>
            <person name="Baker S.E."/>
            <person name="Andersen M.R."/>
        </authorList>
    </citation>
    <scope>NUCLEOTIDE SEQUENCE [LARGE SCALE GENOMIC DNA]</scope>
    <source>
        <strain evidence="2 3">ATCC 13157</strain>
    </source>
</reference>
<feature type="compositionally biased region" description="Pro residues" evidence="1">
    <location>
        <begin position="85"/>
        <end position="95"/>
    </location>
</feature>
<feature type="compositionally biased region" description="Low complexity" evidence="1">
    <location>
        <begin position="96"/>
        <end position="106"/>
    </location>
</feature>
<dbReference type="AlphaFoldDB" id="A0A370P4T6"/>
<dbReference type="Proteomes" id="UP000254937">
    <property type="component" value="Unassembled WGS sequence"/>
</dbReference>
<dbReference type="EMBL" id="KZ851875">
    <property type="protein sequence ID" value="RDK36868.1"/>
    <property type="molecule type" value="Genomic_DNA"/>
</dbReference>
<organism evidence="2 3">
    <name type="scientific">Aspergillus phoenicis ATCC 13157</name>
    <dbReference type="NCBI Taxonomy" id="1353007"/>
    <lineage>
        <taxon>Eukaryota</taxon>
        <taxon>Fungi</taxon>
        <taxon>Dikarya</taxon>
        <taxon>Ascomycota</taxon>
        <taxon>Pezizomycotina</taxon>
        <taxon>Eurotiomycetes</taxon>
        <taxon>Eurotiomycetidae</taxon>
        <taxon>Eurotiales</taxon>
        <taxon>Aspergillaceae</taxon>
        <taxon>Aspergillus</taxon>
    </lineage>
</organism>
<evidence type="ECO:0000256" key="1">
    <source>
        <dbReference type="SAM" id="MobiDB-lite"/>
    </source>
</evidence>
<evidence type="ECO:0000313" key="3">
    <source>
        <dbReference type="Proteomes" id="UP000254937"/>
    </source>
</evidence>
<protein>
    <submittedName>
        <fullName evidence="2">Uncharacterized protein</fullName>
    </submittedName>
</protein>
<gene>
    <name evidence="2" type="ORF">M752DRAFT_322099</name>
</gene>
<keyword evidence="3" id="KW-1185">Reference proteome</keyword>
<feature type="region of interest" description="Disordered" evidence="1">
    <location>
        <begin position="80"/>
        <end position="116"/>
    </location>
</feature>
<accession>A0A370P4T6</accession>
<proteinExistence type="predicted"/>
<sequence>MALRAVPGRILRSISHAVPGAKEDSVQPVFPPPYIHTCMDGWMDGWPDPNRNTLATPFDGLSHDGNARGEAAPFAPLLLLCSSSPPSPPTPPSSPPSLSNPFKPSLVPTSSPFPTRHNARYARVTIMRKPSYRILFQPGDRSRQGPERSMRMVEEAAFRPIPCHRHPRPSASPGAHPIIPPTILSKSLGACASIAVQPRWGGSNSLVKPPCYSILHACTRGQDCLFTLAPGQVIDFSNHSTTIKSAGWVAEQWKPTLPYGPPLGVVGGPRGDRKRKVRLEMTTLGLGSGIGGRGVIRRVRSTQKQNLLKAGEEWGVHSYFATTTRKSQEATPQVRLAV</sequence>